<protein>
    <recommendedName>
        <fullName evidence="3">PD-(D/E)XK nuclease superfamily protein</fullName>
    </recommendedName>
</protein>
<gene>
    <name evidence="1" type="ORF">A9Q84_14670</name>
</gene>
<evidence type="ECO:0000313" key="2">
    <source>
        <dbReference type="Proteomes" id="UP000196531"/>
    </source>
</evidence>
<reference evidence="2" key="1">
    <citation type="journal article" date="2017" name="Proc. Natl. Acad. Sci. U.S.A.">
        <title>Simulation of Deepwater Horizon oil plume reveals substrate specialization within a complex community of hydrocarbon-degraders.</title>
        <authorList>
            <person name="Hu P."/>
            <person name="Dubinsky E.A."/>
            <person name="Probst A.J."/>
            <person name="Wang J."/>
            <person name="Sieber C.M.K."/>
            <person name="Tom L.M."/>
            <person name="Gardinali P."/>
            <person name="Banfield J.F."/>
            <person name="Atlas R.M."/>
            <person name="Andersen G.L."/>
        </authorList>
    </citation>
    <scope>NUCLEOTIDE SEQUENCE [LARGE SCALE GENOMIC DNA]</scope>
</reference>
<organism evidence="1 2">
    <name type="scientific">Halobacteriovorax marinus</name>
    <dbReference type="NCBI Taxonomy" id="97084"/>
    <lineage>
        <taxon>Bacteria</taxon>
        <taxon>Pseudomonadati</taxon>
        <taxon>Bdellovibrionota</taxon>
        <taxon>Bacteriovoracia</taxon>
        <taxon>Bacteriovoracales</taxon>
        <taxon>Halobacteriovoraceae</taxon>
        <taxon>Halobacteriovorax</taxon>
    </lineage>
</organism>
<accession>A0A1Y5F515</accession>
<sequence>MMNELKIMIKNIKKDENFEKALEYNKSHSFFDIMSSVWERESSDFIAWLLDPKESHGLKNIIFKNLIKECKNAHGRIRTLKKRTSSKDFNSKVYDNFYFEVEVAKKLRGKNKKNRRLDVVLVNPIEKIIIILENKYGSPRDEKQLESYIKIFEDNYSEKYKIIPIFIDATIDEEKVKNQNKCWNYIGYSWIANTLEKSLEKLKANKESRVIINDIILEIRSEYENDKRFKKSVKAINKLSEYHKELSLRFYDLKKNKFKRLSEEPEILLFMKQNEVILDRMYDTHKYHALSKIIEKLFTKSDYIFDLDYSSKGVAFTTKKIDRMTKEGDTWAVDITFYYSKHKKKYEIYLYVDSSKIKNQSLLSKILQSDKQKILKNRKNYYLYKEETDVYNFEWIRKNIKRIEKKSSAVFNMMKR</sequence>
<dbReference type="EMBL" id="MAAO01000007">
    <property type="protein sequence ID" value="OUR95742.1"/>
    <property type="molecule type" value="Genomic_DNA"/>
</dbReference>
<dbReference type="InterPro" id="IPR029470">
    <property type="entry name" value="PDDEXK_4"/>
</dbReference>
<dbReference type="Pfam" id="PF14281">
    <property type="entry name" value="PDDEXK_4"/>
    <property type="match status" value="1"/>
</dbReference>
<dbReference type="Proteomes" id="UP000196531">
    <property type="component" value="Unassembled WGS sequence"/>
</dbReference>
<comment type="caution">
    <text evidence="1">The sequence shown here is derived from an EMBL/GenBank/DDBJ whole genome shotgun (WGS) entry which is preliminary data.</text>
</comment>
<evidence type="ECO:0000313" key="1">
    <source>
        <dbReference type="EMBL" id="OUR95742.1"/>
    </source>
</evidence>
<evidence type="ECO:0008006" key="3">
    <source>
        <dbReference type="Google" id="ProtNLM"/>
    </source>
</evidence>
<dbReference type="AlphaFoldDB" id="A0A1Y5F515"/>
<proteinExistence type="predicted"/>
<name>A0A1Y5F515_9BACT</name>